<dbReference type="SUPFAM" id="SSF51230">
    <property type="entry name" value="Single hybrid motif"/>
    <property type="match status" value="1"/>
</dbReference>
<dbReference type="STRING" id="402881.Plav_2982"/>
<sequence length="74" mass="8057">MATVEVKSEIAGKVWKIETKSGDTLEEEDPILILESMKMEIPVCAPADCKLVEILVAEEESVAEGQIVAIVEEV</sequence>
<dbReference type="PANTHER" id="PTHR45266:SF3">
    <property type="entry name" value="OXALOACETATE DECARBOXYLASE ALPHA CHAIN"/>
    <property type="match status" value="1"/>
</dbReference>
<keyword evidence="1" id="KW-0092">Biotin</keyword>
<dbReference type="RefSeq" id="WP_012111907.1">
    <property type="nucleotide sequence ID" value="NC_009719.1"/>
</dbReference>
<name>A7HXF6_PARL1</name>
<dbReference type="InterPro" id="IPR011053">
    <property type="entry name" value="Single_hybrid_motif"/>
</dbReference>
<evidence type="ECO:0000313" key="4">
    <source>
        <dbReference type="Proteomes" id="UP000006377"/>
    </source>
</evidence>
<dbReference type="PANTHER" id="PTHR45266">
    <property type="entry name" value="OXALOACETATE DECARBOXYLASE ALPHA CHAIN"/>
    <property type="match status" value="1"/>
</dbReference>
<dbReference type="AlphaFoldDB" id="A7HXF6"/>
<evidence type="ECO:0000313" key="3">
    <source>
        <dbReference type="EMBL" id="ABS64589.1"/>
    </source>
</evidence>
<evidence type="ECO:0000259" key="2">
    <source>
        <dbReference type="PROSITE" id="PS50968"/>
    </source>
</evidence>
<dbReference type="Proteomes" id="UP000006377">
    <property type="component" value="Chromosome"/>
</dbReference>
<dbReference type="EMBL" id="CP000774">
    <property type="protein sequence ID" value="ABS64589.1"/>
    <property type="molecule type" value="Genomic_DNA"/>
</dbReference>
<reference evidence="3 4" key="1">
    <citation type="journal article" date="2011" name="Stand. Genomic Sci.">
        <title>Complete genome sequence of Parvibaculum lavamentivorans type strain (DS-1(T)).</title>
        <authorList>
            <person name="Schleheck D."/>
            <person name="Weiss M."/>
            <person name="Pitluck S."/>
            <person name="Bruce D."/>
            <person name="Land M.L."/>
            <person name="Han S."/>
            <person name="Saunders E."/>
            <person name="Tapia R."/>
            <person name="Detter C."/>
            <person name="Brettin T."/>
            <person name="Han J."/>
            <person name="Woyke T."/>
            <person name="Goodwin L."/>
            <person name="Pennacchio L."/>
            <person name="Nolan M."/>
            <person name="Cook A.M."/>
            <person name="Kjelleberg S."/>
            <person name="Thomas T."/>
        </authorList>
    </citation>
    <scope>NUCLEOTIDE SEQUENCE [LARGE SCALE GENOMIC DNA]</scope>
    <source>
        <strain evidence="4">DS-1 / DSM 13023 / NCIMB 13966</strain>
    </source>
</reference>
<dbReference type="InterPro" id="IPR050709">
    <property type="entry name" value="Biotin_Carboxyl_Carrier/Decarb"/>
</dbReference>
<dbReference type="CDD" id="cd06850">
    <property type="entry name" value="biotinyl_domain"/>
    <property type="match status" value="1"/>
</dbReference>
<dbReference type="OrthoDB" id="163546at2"/>
<feature type="domain" description="Lipoyl-binding" evidence="2">
    <location>
        <begin position="1"/>
        <end position="72"/>
    </location>
</feature>
<dbReference type="Gene3D" id="2.40.50.100">
    <property type="match status" value="1"/>
</dbReference>
<dbReference type="Pfam" id="PF00364">
    <property type="entry name" value="Biotin_lipoyl"/>
    <property type="match status" value="1"/>
</dbReference>
<dbReference type="HOGENOM" id="CLU_016733_9_1_5"/>
<evidence type="ECO:0000256" key="1">
    <source>
        <dbReference type="ARBA" id="ARBA00023267"/>
    </source>
</evidence>
<dbReference type="eggNOG" id="COG4770">
    <property type="taxonomic scope" value="Bacteria"/>
</dbReference>
<gene>
    <name evidence="3" type="ordered locus">Plav_2982</name>
</gene>
<keyword evidence="4" id="KW-1185">Reference proteome</keyword>
<organism evidence="3 4">
    <name type="scientific">Parvibaculum lavamentivorans (strain DS-1 / DSM 13023 / NCIMB 13966)</name>
    <dbReference type="NCBI Taxonomy" id="402881"/>
    <lineage>
        <taxon>Bacteria</taxon>
        <taxon>Pseudomonadati</taxon>
        <taxon>Pseudomonadota</taxon>
        <taxon>Alphaproteobacteria</taxon>
        <taxon>Hyphomicrobiales</taxon>
        <taxon>Parvibaculaceae</taxon>
        <taxon>Parvibaculum</taxon>
    </lineage>
</organism>
<dbReference type="InterPro" id="IPR000089">
    <property type="entry name" value="Biotin_lipoyl"/>
</dbReference>
<dbReference type="PROSITE" id="PS50968">
    <property type="entry name" value="BIOTINYL_LIPOYL"/>
    <property type="match status" value="1"/>
</dbReference>
<protein>
    <submittedName>
        <fullName evidence="3">Biotin/lipoyl attachment domain-containing protein</fullName>
    </submittedName>
</protein>
<proteinExistence type="predicted"/>
<dbReference type="KEGG" id="pla:Plav_2982"/>
<accession>A7HXF6</accession>